<organism evidence="1 2">
    <name type="scientific">Hibiscus sabdariffa</name>
    <name type="common">roselle</name>
    <dbReference type="NCBI Taxonomy" id="183260"/>
    <lineage>
        <taxon>Eukaryota</taxon>
        <taxon>Viridiplantae</taxon>
        <taxon>Streptophyta</taxon>
        <taxon>Embryophyta</taxon>
        <taxon>Tracheophyta</taxon>
        <taxon>Spermatophyta</taxon>
        <taxon>Magnoliopsida</taxon>
        <taxon>eudicotyledons</taxon>
        <taxon>Gunneridae</taxon>
        <taxon>Pentapetalae</taxon>
        <taxon>rosids</taxon>
        <taxon>malvids</taxon>
        <taxon>Malvales</taxon>
        <taxon>Malvaceae</taxon>
        <taxon>Malvoideae</taxon>
        <taxon>Hibiscus</taxon>
    </lineage>
</organism>
<gene>
    <name evidence="1" type="ORF">V6N12_017768</name>
</gene>
<accession>A0ABR2BBL6</accession>
<dbReference type="EMBL" id="JBBPBM010000140">
    <property type="protein sequence ID" value="KAK8504488.1"/>
    <property type="molecule type" value="Genomic_DNA"/>
</dbReference>
<reference evidence="1 2" key="1">
    <citation type="journal article" date="2024" name="G3 (Bethesda)">
        <title>Genome assembly of Hibiscus sabdariffa L. provides insights into metabolisms of medicinal natural products.</title>
        <authorList>
            <person name="Kim T."/>
        </authorList>
    </citation>
    <scope>NUCLEOTIDE SEQUENCE [LARGE SCALE GENOMIC DNA]</scope>
    <source>
        <strain evidence="1">TK-2024</strain>
        <tissue evidence="1">Old leaves</tissue>
    </source>
</reference>
<sequence>MQECVNNEVIKGKNIQLTSTVRLKKSGLIRHTSSSLSCPPLVDVSNESRKDDVVGVQEEESPLSKGNMVDNLRLDYRVGLYKGRGLPMSASIYEDSGQRVEVVGDVHDHVMLGKEMNSTNLDDRGSQVISPGTSVRSMVRLNGQWDWAQFQHLLPQYVLDYIASVKPPILGIVANKPG</sequence>
<name>A0ABR2BBL6_9ROSI</name>
<evidence type="ECO:0000313" key="1">
    <source>
        <dbReference type="EMBL" id="KAK8504488.1"/>
    </source>
</evidence>
<keyword evidence="2" id="KW-1185">Reference proteome</keyword>
<protein>
    <submittedName>
        <fullName evidence="1">Uncharacterized protein</fullName>
    </submittedName>
</protein>
<dbReference type="Proteomes" id="UP001472677">
    <property type="component" value="Unassembled WGS sequence"/>
</dbReference>
<evidence type="ECO:0000313" key="2">
    <source>
        <dbReference type="Proteomes" id="UP001472677"/>
    </source>
</evidence>
<comment type="caution">
    <text evidence="1">The sequence shown here is derived from an EMBL/GenBank/DDBJ whole genome shotgun (WGS) entry which is preliminary data.</text>
</comment>
<proteinExistence type="predicted"/>